<feature type="domain" description="EamA" evidence="7">
    <location>
        <begin position="155"/>
        <end position="291"/>
    </location>
</feature>
<proteinExistence type="inferred from homology"/>
<feature type="transmembrane region" description="Helical" evidence="6">
    <location>
        <begin position="9"/>
        <end position="27"/>
    </location>
</feature>
<feature type="transmembrane region" description="Helical" evidence="6">
    <location>
        <begin position="126"/>
        <end position="146"/>
    </location>
</feature>
<feature type="transmembrane region" description="Helical" evidence="6">
    <location>
        <begin position="222"/>
        <end position="241"/>
    </location>
</feature>
<dbReference type="InterPro" id="IPR050638">
    <property type="entry name" value="AA-Vitamin_Transporters"/>
</dbReference>
<feature type="domain" description="EamA" evidence="7">
    <location>
        <begin position="8"/>
        <end position="140"/>
    </location>
</feature>
<evidence type="ECO:0000313" key="9">
    <source>
        <dbReference type="Proteomes" id="UP000483362"/>
    </source>
</evidence>
<dbReference type="SUPFAM" id="SSF103481">
    <property type="entry name" value="Multidrug resistance efflux transporter EmrE"/>
    <property type="match status" value="2"/>
</dbReference>
<keyword evidence="3 6" id="KW-0812">Transmembrane</keyword>
<feature type="transmembrane region" description="Helical" evidence="6">
    <location>
        <begin position="39"/>
        <end position="58"/>
    </location>
</feature>
<protein>
    <submittedName>
        <fullName evidence="8">EamA family transporter</fullName>
    </submittedName>
</protein>
<sequence>MKTKQRTRGFVGAIVSACTFALLPLFSVPVMNAGMETPSVLICRFIFGSIFILAGMIYMRVDLKISLSDLWRLVILAVLNDVTALTQFYSFKFIDSGAAITIFSVYPVFTCLIMVLFFHEKLTLRTAVAIVLAVVGVGAVSGINLGGGSDAALLNGITLALGAGLSYSLYMVLVPILRVGSMNSLKLTFYVFVLGLGFLLIFTPFTPAGIQPVGSWKVGATLLLLGLVPTAISNFTLIVGLRNIGSTLTSILGDLEPPVAMTVGVLVLGESVTAVQVAGLVLIVLAVSIIILKKNGDTAPAPAD</sequence>
<feature type="transmembrane region" description="Helical" evidence="6">
    <location>
        <begin position="70"/>
        <end position="91"/>
    </location>
</feature>
<keyword evidence="9" id="KW-1185">Reference proteome</keyword>
<dbReference type="InterPro" id="IPR037185">
    <property type="entry name" value="EmrE-like"/>
</dbReference>
<dbReference type="RefSeq" id="WP_154326864.1">
    <property type="nucleotide sequence ID" value="NZ_CP045696.1"/>
</dbReference>
<accession>A0A6L5XBZ1</accession>
<evidence type="ECO:0000256" key="5">
    <source>
        <dbReference type="ARBA" id="ARBA00023136"/>
    </source>
</evidence>
<dbReference type="Gene3D" id="1.10.3730.20">
    <property type="match status" value="1"/>
</dbReference>
<gene>
    <name evidence="8" type="ORF">FYJ29_02085</name>
</gene>
<evidence type="ECO:0000256" key="1">
    <source>
        <dbReference type="ARBA" id="ARBA00004141"/>
    </source>
</evidence>
<keyword evidence="4 6" id="KW-1133">Transmembrane helix</keyword>
<evidence type="ECO:0000256" key="6">
    <source>
        <dbReference type="SAM" id="Phobius"/>
    </source>
</evidence>
<reference evidence="8 9" key="1">
    <citation type="submission" date="2019-08" db="EMBL/GenBank/DDBJ databases">
        <title>In-depth cultivation of the pig gut microbiome towards novel bacterial diversity and tailored functional studies.</title>
        <authorList>
            <person name="Wylensek D."/>
            <person name="Hitch T.C.A."/>
            <person name="Clavel T."/>
        </authorList>
    </citation>
    <scope>NUCLEOTIDE SEQUENCE [LARGE SCALE GENOMIC DNA]</scope>
    <source>
        <strain evidence="8 9">Oil-RF-744-WCA-WT-10</strain>
    </source>
</reference>
<comment type="similarity">
    <text evidence="2">Belongs to the EamA transporter family.</text>
</comment>
<evidence type="ECO:0000256" key="3">
    <source>
        <dbReference type="ARBA" id="ARBA00022692"/>
    </source>
</evidence>
<dbReference type="AlphaFoldDB" id="A0A6L5XBZ1"/>
<evidence type="ECO:0000259" key="7">
    <source>
        <dbReference type="Pfam" id="PF00892"/>
    </source>
</evidence>
<dbReference type="GO" id="GO:0016020">
    <property type="term" value="C:membrane"/>
    <property type="evidence" value="ECO:0007669"/>
    <property type="project" value="UniProtKB-SubCell"/>
</dbReference>
<dbReference type="PANTHER" id="PTHR32322">
    <property type="entry name" value="INNER MEMBRANE TRANSPORTER"/>
    <property type="match status" value="1"/>
</dbReference>
<dbReference type="InterPro" id="IPR000620">
    <property type="entry name" value="EamA_dom"/>
</dbReference>
<dbReference type="PANTHER" id="PTHR32322:SF2">
    <property type="entry name" value="EAMA DOMAIN-CONTAINING PROTEIN"/>
    <property type="match status" value="1"/>
</dbReference>
<organism evidence="8 9">
    <name type="scientific">Sodaliphilus pleomorphus</name>
    <dbReference type="NCBI Taxonomy" id="2606626"/>
    <lineage>
        <taxon>Bacteria</taxon>
        <taxon>Pseudomonadati</taxon>
        <taxon>Bacteroidota</taxon>
        <taxon>Bacteroidia</taxon>
        <taxon>Bacteroidales</taxon>
        <taxon>Muribaculaceae</taxon>
        <taxon>Sodaliphilus</taxon>
    </lineage>
</organism>
<comment type="caution">
    <text evidence="8">The sequence shown here is derived from an EMBL/GenBank/DDBJ whole genome shotgun (WGS) entry which is preliminary data.</text>
</comment>
<dbReference type="Pfam" id="PF00892">
    <property type="entry name" value="EamA"/>
    <property type="match status" value="2"/>
</dbReference>
<feature type="transmembrane region" description="Helical" evidence="6">
    <location>
        <begin position="97"/>
        <end position="119"/>
    </location>
</feature>
<evidence type="ECO:0000256" key="4">
    <source>
        <dbReference type="ARBA" id="ARBA00022989"/>
    </source>
</evidence>
<dbReference type="EMBL" id="VULT01000002">
    <property type="protein sequence ID" value="MSS16566.1"/>
    <property type="molecule type" value="Genomic_DNA"/>
</dbReference>
<feature type="transmembrane region" description="Helical" evidence="6">
    <location>
        <begin position="274"/>
        <end position="292"/>
    </location>
</feature>
<evidence type="ECO:0000313" key="8">
    <source>
        <dbReference type="EMBL" id="MSS16566.1"/>
    </source>
</evidence>
<name>A0A6L5XBZ1_9BACT</name>
<comment type="subcellular location">
    <subcellularLocation>
        <location evidence="1">Membrane</location>
        <topology evidence="1">Multi-pass membrane protein</topology>
    </subcellularLocation>
</comment>
<feature type="transmembrane region" description="Helical" evidence="6">
    <location>
        <begin position="189"/>
        <end position="210"/>
    </location>
</feature>
<keyword evidence="5 6" id="KW-0472">Membrane</keyword>
<feature type="transmembrane region" description="Helical" evidence="6">
    <location>
        <begin position="152"/>
        <end position="177"/>
    </location>
</feature>
<evidence type="ECO:0000256" key="2">
    <source>
        <dbReference type="ARBA" id="ARBA00007362"/>
    </source>
</evidence>
<dbReference type="Proteomes" id="UP000483362">
    <property type="component" value="Unassembled WGS sequence"/>
</dbReference>